<sequence length="220" mass="24551">MNGKKVIVAGSSGLVGKEVVKQLISDPSCSEIILLVRNNSEIKHPKIKEIFFDFTSYEYEIENLEADSLIICIGTTMKNAQTKEGFKEVDLIIPVKLAKLAIKLNVQNVAIISAMGADSKSSFFYNRVKGEMETQLISLNIKNLTIVRPSLLIGERNEFRFGERMAEKVYTALPFIFPKKYKPIDAGSVARAMIKASFAFSDKQVNIIENSAIHQLSRNS</sequence>
<dbReference type="PANTHER" id="PTHR14097">
    <property type="entry name" value="OXIDOREDUCTASE HTATIP2"/>
    <property type="match status" value="1"/>
</dbReference>
<reference evidence="2 3" key="1">
    <citation type="submission" date="2016-08" db="EMBL/GenBank/DDBJ databases">
        <title>Complete genome sequence of Fictibacillus arsenicus G25-54, a strain with toxicity to nematodes and a potential arsenic-resistance activity.</title>
        <authorList>
            <person name="Zheng Z."/>
        </authorList>
    </citation>
    <scope>NUCLEOTIDE SEQUENCE [LARGE SCALE GENOMIC DNA]</scope>
    <source>
        <strain evidence="2 3">G25-54</strain>
    </source>
</reference>
<dbReference type="InterPro" id="IPR016040">
    <property type="entry name" value="NAD(P)-bd_dom"/>
</dbReference>
<dbReference type="STRING" id="255247.ABE41_010800"/>
<dbReference type="EMBL" id="CP016761">
    <property type="protein sequence ID" value="ANX12499.1"/>
    <property type="molecule type" value="Genomic_DNA"/>
</dbReference>
<accession>A0A1B1Z586</accession>
<feature type="domain" description="NAD(P)-binding" evidence="1">
    <location>
        <begin position="10"/>
        <end position="154"/>
    </location>
</feature>
<dbReference type="OrthoDB" id="9798632at2"/>
<dbReference type="Proteomes" id="UP000077412">
    <property type="component" value="Chromosome"/>
</dbReference>
<dbReference type="CDD" id="cd05250">
    <property type="entry name" value="CC3_like_SDR_a"/>
    <property type="match status" value="1"/>
</dbReference>
<dbReference type="InterPro" id="IPR036291">
    <property type="entry name" value="NAD(P)-bd_dom_sf"/>
</dbReference>
<gene>
    <name evidence="2" type="ORF">ABE41_010800</name>
</gene>
<dbReference type="RefSeq" id="WP_066289943.1">
    <property type="nucleotide sequence ID" value="NZ_CP016761.1"/>
</dbReference>
<dbReference type="SUPFAM" id="SSF51735">
    <property type="entry name" value="NAD(P)-binding Rossmann-fold domains"/>
    <property type="match status" value="1"/>
</dbReference>
<dbReference type="AlphaFoldDB" id="A0A1B1Z586"/>
<dbReference type="Pfam" id="PF13460">
    <property type="entry name" value="NAD_binding_10"/>
    <property type="match status" value="1"/>
</dbReference>
<proteinExistence type="predicted"/>
<protein>
    <recommendedName>
        <fullName evidence="1">NAD(P)-binding domain-containing protein</fullName>
    </recommendedName>
</protein>
<keyword evidence="3" id="KW-1185">Reference proteome</keyword>
<dbReference type="KEGG" id="far:ABE41_010800"/>
<evidence type="ECO:0000313" key="2">
    <source>
        <dbReference type="EMBL" id="ANX12499.1"/>
    </source>
</evidence>
<evidence type="ECO:0000259" key="1">
    <source>
        <dbReference type="Pfam" id="PF13460"/>
    </source>
</evidence>
<organism evidence="2 3">
    <name type="scientific">Fictibacillus arsenicus</name>
    <dbReference type="NCBI Taxonomy" id="255247"/>
    <lineage>
        <taxon>Bacteria</taxon>
        <taxon>Bacillati</taxon>
        <taxon>Bacillota</taxon>
        <taxon>Bacilli</taxon>
        <taxon>Bacillales</taxon>
        <taxon>Fictibacillaceae</taxon>
        <taxon>Fictibacillus</taxon>
    </lineage>
</organism>
<evidence type="ECO:0000313" key="3">
    <source>
        <dbReference type="Proteomes" id="UP000077412"/>
    </source>
</evidence>
<dbReference type="Gene3D" id="3.40.50.720">
    <property type="entry name" value="NAD(P)-binding Rossmann-like Domain"/>
    <property type="match status" value="1"/>
</dbReference>
<name>A0A1B1Z586_9BACL</name>
<dbReference type="PANTHER" id="PTHR14097:SF7">
    <property type="entry name" value="OXIDOREDUCTASE HTATIP2"/>
    <property type="match status" value="1"/>
</dbReference>